<reference evidence="3" key="1">
    <citation type="submission" date="2017-10" db="EMBL/GenBank/DDBJ databases">
        <title>Rapid genome shrinkage in a self-fertile nematode reveals novel sperm competition proteins.</title>
        <authorList>
            <person name="Yin D."/>
            <person name="Schwarz E.M."/>
            <person name="Thomas C.G."/>
            <person name="Felde R.L."/>
            <person name="Korf I.F."/>
            <person name="Cutter A.D."/>
            <person name="Schartner C.M."/>
            <person name="Ralston E.J."/>
            <person name="Meyer B.J."/>
            <person name="Haag E.S."/>
        </authorList>
    </citation>
    <scope>NUCLEOTIDE SEQUENCE [LARGE SCALE GENOMIC DNA]</scope>
    <source>
        <strain evidence="3">JU1422</strain>
    </source>
</reference>
<feature type="region of interest" description="Disordered" evidence="1">
    <location>
        <begin position="357"/>
        <end position="382"/>
    </location>
</feature>
<accession>A0A2G5VCG5</accession>
<protein>
    <submittedName>
        <fullName evidence="2">Uncharacterized protein</fullName>
    </submittedName>
</protein>
<feature type="region of interest" description="Disordered" evidence="1">
    <location>
        <begin position="201"/>
        <end position="226"/>
    </location>
</feature>
<feature type="region of interest" description="Disordered" evidence="1">
    <location>
        <begin position="97"/>
        <end position="122"/>
    </location>
</feature>
<name>A0A2G5VCG5_9PELO</name>
<feature type="compositionally biased region" description="Polar residues" evidence="1">
    <location>
        <begin position="515"/>
        <end position="539"/>
    </location>
</feature>
<feature type="region of interest" description="Disordered" evidence="1">
    <location>
        <begin position="304"/>
        <end position="330"/>
    </location>
</feature>
<feature type="compositionally biased region" description="Basic and acidic residues" evidence="1">
    <location>
        <begin position="15"/>
        <end position="24"/>
    </location>
</feature>
<dbReference type="AlphaFoldDB" id="A0A2G5VCG5"/>
<evidence type="ECO:0000313" key="2">
    <source>
        <dbReference type="EMBL" id="PIC49463.1"/>
    </source>
</evidence>
<sequence>MFHNSELPPSQSSDGQKRVSDNMIRLKADNDNFLSYSEPVDCHSETEVPSTTFRNSEMIPPRQSSDGQKRVSDNMIRLKTEIDNFLSYSEPVDCHSETEVPSTTFRNSEMIPPRQSSDGQKRVSDNMIRIKTKVDNFLSYSEPVDCHSETEVPSTTFRNSEMILPRQSSDGQKRVSDNMIRLKTEIDNFLSYSEPVDCHSETEVPSTTFRNSEMIPPRQSSDGQKRVSDNMIRLKTEIDNFLSYSEPVDCHSETEVPSTTFRNSEMIPPRQSSDGQKRVSDNMIRIKTKVDNFLSYSEPVDCHSETEVPSTTFRNSEMIPPRQSSDGQKRVSDNMIRLKTEIDNFLSYSEPVDCHSETEVPSTTFRNSEMIPPRQSSDGQKRVSDNMIRIKTKVDNFLSYSEPVDCHSETEVPSTTFRNSEMILPRQSSDGQKRVSDNMIRLKTEIDNFLSYSEPVDCHSETEVPSTTFRNSEMIPPRQSSDGQKRVSDNMIRIKTKVDNFLSYSEPVDCHSETEVPSTTFRNSEIPPRQSSDGQQGDNDNILELKTKIVISV</sequence>
<feature type="region of interest" description="Disordered" evidence="1">
    <location>
        <begin position="461"/>
        <end position="487"/>
    </location>
</feature>
<comment type="caution">
    <text evidence="2">The sequence shown here is derived from an EMBL/GenBank/DDBJ whole genome shotgun (WGS) entry which is preliminary data.</text>
</comment>
<dbReference type="EMBL" id="PDUG01000002">
    <property type="protein sequence ID" value="PIC49463.1"/>
    <property type="molecule type" value="Genomic_DNA"/>
</dbReference>
<dbReference type="Proteomes" id="UP000230233">
    <property type="component" value="Chromosome II"/>
</dbReference>
<feature type="region of interest" description="Disordered" evidence="1">
    <location>
        <begin position="44"/>
        <end position="70"/>
    </location>
</feature>
<feature type="region of interest" description="Disordered" evidence="1">
    <location>
        <begin position="509"/>
        <end position="541"/>
    </location>
</feature>
<feature type="region of interest" description="Disordered" evidence="1">
    <location>
        <begin position="253"/>
        <end position="278"/>
    </location>
</feature>
<gene>
    <name evidence="2" type="primary">Cnig_chr_II.g8061</name>
    <name evidence="2" type="ORF">B9Z55_008061</name>
</gene>
<evidence type="ECO:0000256" key="1">
    <source>
        <dbReference type="SAM" id="MobiDB-lite"/>
    </source>
</evidence>
<feature type="region of interest" description="Disordered" evidence="1">
    <location>
        <begin position="1"/>
        <end position="24"/>
    </location>
</feature>
<proteinExistence type="predicted"/>
<evidence type="ECO:0000313" key="3">
    <source>
        <dbReference type="Proteomes" id="UP000230233"/>
    </source>
</evidence>
<keyword evidence="3" id="KW-1185">Reference proteome</keyword>
<organism evidence="2 3">
    <name type="scientific">Caenorhabditis nigoni</name>
    <dbReference type="NCBI Taxonomy" id="1611254"/>
    <lineage>
        <taxon>Eukaryota</taxon>
        <taxon>Metazoa</taxon>
        <taxon>Ecdysozoa</taxon>
        <taxon>Nematoda</taxon>
        <taxon>Chromadorea</taxon>
        <taxon>Rhabditida</taxon>
        <taxon>Rhabditina</taxon>
        <taxon>Rhabditomorpha</taxon>
        <taxon>Rhabditoidea</taxon>
        <taxon>Rhabditidae</taxon>
        <taxon>Peloderinae</taxon>
        <taxon>Caenorhabditis</taxon>
    </lineage>
</organism>